<dbReference type="AlphaFoldDB" id="A0AAV1IGJ9"/>
<feature type="chain" id="PRO_5043942693" description="Extracellular protein" evidence="1">
    <location>
        <begin position="28"/>
        <end position="153"/>
    </location>
</feature>
<keyword evidence="1" id="KW-0732">Signal</keyword>
<protein>
    <recommendedName>
        <fullName evidence="4">Extracellular protein</fullName>
    </recommendedName>
</protein>
<keyword evidence="3" id="KW-1185">Reference proteome</keyword>
<accession>A0AAV1IGJ9</accession>
<comment type="caution">
    <text evidence="2">The sequence shown here is derived from an EMBL/GenBank/DDBJ whole genome shotgun (WGS) entry which is preliminary data.</text>
</comment>
<evidence type="ECO:0008006" key="4">
    <source>
        <dbReference type="Google" id="ProtNLM"/>
    </source>
</evidence>
<gene>
    <name evidence="2" type="ORF">CVIRNUC_009485</name>
</gene>
<dbReference type="EMBL" id="CAUYUE010000014">
    <property type="protein sequence ID" value="CAK0786272.1"/>
    <property type="molecule type" value="Genomic_DNA"/>
</dbReference>
<reference evidence="2 3" key="1">
    <citation type="submission" date="2023-10" db="EMBL/GenBank/DDBJ databases">
        <authorList>
            <person name="Maclean D."/>
            <person name="Macfadyen A."/>
        </authorList>
    </citation>
    <scope>NUCLEOTIDE SEQUENCE [LARGE SCALE GENOMIC DNA]</scope>
</reference>
<dbReference type="Proteomes" id="UP001314263">
    <property type="component" value="Unassembled WGS sequence"/>
</dbReference>
<evidence type="ECO:0000256" key="1">
    <source>
        <dbReference type="SAM" id="SignalP"/>
    </source>
</evidence>
<organism evidence="2 3">
    <name type="scientific">Coccomyxa viridis</name>
    <dbReference type="NCBI Taxonomy" id="1274662"/>
    <lineage>
        <taxon>Eukaryota</taxon>
        <taxon>Viridiplantae</taxon>
        <taxon>Chlorophyta</taxon>
        <taxon>core chlorophytes</taxon>
        <taxon>Trebouxiophyceae</taxon>
        <taxon>Trebouxiophyceae incertae sedis</taxon>
        <taxon>Coccomyxaceae</taxon>
        <taxon>Coccomyxa</taxon>
    </lineage>
</organism>
<sequence length="153" mass="17005">MTWSAKETIAFCALAILAGNIVDTSYAQWAPPETHFDFSEVEGQYQYLTADGYWTHGVDKQGAKDGRRRKLKVRRPGRHSNDAKAAAVSLIDIASTTSFQVPAPVRTPARTPVQSTANKQVSDTSELCIHAILRPICTMIYMGRAQLMMCWSR</sequence>
<name>A0AAV1IGJ9_9CHLO</name>
<evidence type="ECO:0000313" key="2">
    <source>
        <dbReference type="EMBL" id="CAK0786272.1"/>
    </source>
</evidence>
<feature type="signal peptide" evidence="1">
    <location>
        <begin position="1"/>
        <end position="27"/>
    </location>
</feature>
<proteinExistence type="predicted"/>
<evidence type="ECO:0000313" key="3">
    <source>
        <dbReference type="Proteomes" id="UP001314263"/>
    </source>
</evidence>